<sequence length="103" mass="11571">MYNTVDHEHSSRLLRSMPPKKPRETYHNRIPTRPRIVSPIIGFTVILIASATLNPSPNKAPLSDRISVIVNSFSPEGLELFPPTQLLVPRESTALICFLVVLR</sequence>
<keyword evidence="2" id="KW-0472">Membrane</keyword>
<dbReference type="EMBL" id="ML976618">
    <property type="protein sequence ID" value="KAF1842638.1"/>
    <property type="molecule type" value="Genomic_DNA"/>
</dbReference>
<feature type="transmembrane region" description="Helical" evidence="2">
    <location>
        <begin position="36"/>
        <end position="53"/>
    </location>
</feature>
<dbReference type="Proteomes" id="UP000800039">
    <property type="component" value="Unassembled WGS sequence"/>
</dbReference>
<dbReference type="AlphaFoldDB" id="A0A9P4GB94"/>
<reference evidence="3" key="1">
    <citation type="submission" date="2020-01" db="EMBL/GenBank/DDBJ databases">
        <authorList>
            <consortium name="DOE Joint Genome Institute"/>
            <person name="Haridas S."/>
            <person name="Albert R."/>
            <person name="Binder M."/>
            <person name="Bloem J."/>
            <person name="Labutti K."/>
            <person name="Salamov A."/>
            <person name="Andreopoulos B."/>
            <person name="Baker S.E."/>
            <person name="Barry K."/>
            <person name="Bills G."/>
            <person name="Bluhm B.H."/>
            <person name="Cannon C."/>
            <person name="Castanera R."/>
            <person name="Culley D.E."/>
            <person name="Daum C."/>
            <person name="Ezra D."/>
            <person name="Gonzalez J.B."/>
            <person name="Henrissat B."/>
            <person name="Kuo A."/>
            <person name="Liang C."/>
            <person name="Lipzen A."/>
            <person name="Lutzoni F."/>
            <person name="Magnuson J."/>
            <person name="Mondo S."/>
            <person name="Nolan M."/>
            <person name="Ohm R."/>
            <person name="Pangilinan J."/>
            <person name="Park H.-J."/>
            <person name="Ramirez L."/>
            <person name="Alfaro M."/>
            <person name="Sun H."/>
            <person name="Tritt A."/>
            <person name="Yoshinaga Y."/>
            <person name="Zwiers L.-H."/>
            <person name="Turgeon B.G."/>
            <person name="Goodwin S.B."/>
            <person name="Spatafora J.W."/>
            <person name="Crous P.W."/>
            <person name="Grigoriev I.V."/>
        </authorList>
    </citation>
    <scope>NUCLEOTIDE SEQUENCE</scope>
    <source>
        <strain evidence="3">CBS 394.84</strain>
    </source>
</reference>
<evidence type="ECO:0000256" key="1">
    <source>
        <dbReference type="SAM" id="MobiDB-lite"/>
    </source>
</evidence>
<evidence type="ECO:0000313" key="4">
    <source>
        <dbReference type="Proteomes" id="UP000800039"/>
    </source>
</evidence>
<feature type="region of interest" description="Disordered" evidence="1">
    <location>
        <begin position="1"/>
        <end position="27"/>
    </location>
</feature>
<keyword evidence="2" id="KW-0812">Transmembrane</keyword>
<gene>
    <name evidence="3" type="ORF">K460DRAFT_189683</name>
</gene>
<keyword evidence="2" id="KW-1133">Transmembrane helix</keyword>
<feature type="compositionally biased region" description="Basic and acidic residues" evidence="1">
    <location>
        <begin position="1"/>
        <end position="11"/>
    </location>
</feature>
<proteinExistence type="predicted"/>
<comment type="caution">
    <text evidence="3">The sequence shown here is derived from an EMBL/GenBank/DDBJ whole genome shotgun (WGS) entry which is preliminary data.</text>
</comment>
<keyword evidence="4" id="KW-1185">Reference proteome</keyword>
<organism evidence="3 4">
    <name type="scientific">Cucurbitaria berberidis CBS 394.84</name>
    <dbReference type="NCBI Taxonomy" id="1168544"/>
    <lineage>
        <taxon>Eukaryota</taxon>
        <taxon>Fungi</taxon>
        <taxon>Dikarya</taxon>
        <taxon>Ascomycota</taxon>
        <taxon>Pezizomycotina</taxon>
        <taxon>Dothideomycetes</taxon>
        <taxon>Pleosporomycetidae</taxon>
        <taxon>Pleosporales</taxon>
        <taxon>Pleosporineae</taxon>
        <taxon>Cucurbitariaceae</taxon>
        <taxon>Cucurbitaria</taxon>
    </lineage>
</organism>
<name>A0A9P4GB94_9PLEO</name>
<evidence type="ECO:0000256" key="2">
    <source>
        <dbReference type="SAM" id="Phobius"/>
    </source>
</evidence>
<evidence type="ECO:0000313" key="3">
    <source>
        <dbReference type="EMBL" id="KAF1842638.1"/>
    </source>
</evidence>
<dbReference type="RefSeq" id="XP_040785201.1">
    <property type="nucleotide sequence ID" value="XM_040927111.1"/>
</dbReference>
<accession>A0A9P4GB94</accession>
<protein>
    <submittedName>
        <fullName evidence="3">Uncharacterized protein</fullName>
    </submittedName>
</protein>
<dbReference type="GeneID" id="63844363"/>